<keyword evidence="1" id="KW-0472">Membrane</keyword>
<proteinExistence type="predicted"/>
<dbReference type="AlphaFoldDB" id="A0A9N9ICX0"/>
<keyword evidence="1" id="KW-1133">Transmembrane helix</keyword>
<protein>
    <submittedName>
        <fullName evidence="2">2754_t:CDS:1</fullName>
    </submittedName>
</protein>
<keyword evidence="3" id="KW-1185">Reference proteome</keyword>
<feature type="non-terminal residue" evidence="2">
    <location>
        <position position="224"/>
    </location>
</feature>
<reference evidence="2" key="1">
    <citation type="submission" date="2021-06" db="EMBL/GenBank/DDBJ databases">
        <authorList>
            <person name="Kallberg Y."/>
            <person name="Tangrot J."/>
            <person name="Rosling A."/>
        </authorList>
    </citation>
    <scope>NUCLEOTIDE SEQUENCE</scope>
    <source>
        <strain evidence="2">IN212</strain>
    </source>
</reference>
<evidence type="ECO:0000256" key="1">
    <source>
        <dbReference type="SAM" id="Phobius"/>
    </source>
</evidence>
<feature type="transmembrane region" description="Helical" evidence="1">
    <location>
        <begin position="75"/>
        <end position="97"/>
    </location>
</feature>
<keyword evidence="1" id="KW-0812">Transmembrane</keyword>
<evidence type="ECO:0000313" key="2">
    <source>
        <dbReference type="EMBL" id="CAG8731682.1"/>
    </source>
</evidence>
<dbReference type="EMBL" id="CAJVPZ010028540">
    <property type="protein sequence ID" value="CAG8731682.1"/>
    <property type="molecule type" value="Genomic_DNA"/>
</dbReference>
<accession>A0A9N9ICX0</accession>
<sequence>KEMSGQEKKDETPEQVKKKQKDKFIIMKLKETWEETENRIRKRRNIVIINIAMATFAVLFGIVLFYVFWNGLASNVFRIATSSIIASGGVLALLRILSDHLYSNKDAIISFANDLKTITAEKGNDENDDILEVKEEKHNNKDWRKDIDEFDRESQSKPNKHQSKINEDTDTFKQICNTPVPWNIVQKYIIGIAKVGFRMKTDNIVAIIESIEITKKQKDELRSL</sequence>
<comment type="caution">
    <text evidence="2">The sequence shown here is derived from an EMBL/GenBank/DDBJ whole genome shotgun (WGS) entry which is preliminary data.</text>
</comment>
<organism evidence="2 3">
    <name type="scientific">Racocetra fulgida</name>
    <dbReference type="NCBI Taxonomy" id="60492"/>
    <lineage>
        <taxon>Eukaryota</taxon>
        <taxon>Fungi</taxon>
        <taxon>Fungi incertae sedis</taxon>
        <taxon>Mucoromycota</taxon>
        <taxon>Glomeromycotina</taxon>
        <taxon>Glomeromycetes</taxon>
        <taxon>Diversisporales</taxon>
        <taxon>Gigasporaceae</taxon>
        <taxon>Racocetra</taxon>
    </lineage>
</organism>
<name>A0A9N9ICX0_9GLOM</name>
<evidence type="ECO:0000313" key="3">
    <source>
        <dbReference type="Proteomes" id="UP000789396"/>
    </source>
</evidence>
<feature type="transmembrane region" description="Helical" evidence="1">
    <location>
        <begin position="47"/>
        <end position="69"/>
    </location>
</feature>
<dbReference type="Proteomes" id="UP000789396">
    <property type="component" value="Unassembled WGS sequence"/>
</dbReference>
<gene>
    <name evidence="2" type="ORF">RFULGI_LOCUS12187</name>
</gene>
<feature type="non-terminal residue" evidence="2">
    <location>
        <position position="1"/>
    </location>
</feature>